<feature type="domain" description="EF-hand" evidence="4">
    <location>
        <begin position="71"/>
        <end position="106"/>
    </location>
</feature>
<evidence type="ECO:0000313" key="5">
    <source>
        <dbReference type="EMBL" id="CAD8137595.1"/>
    </source>
</evidence>
<keyword evidence="6" id="KW-1185">Reference proteome</keyword>
<dbReference type="PROSITE" id="PS50222">
    <property type="entry name" value="EF_HAND_2"/>
    <property type="match status" value="1"/>
</dbReference>
<reference evidence="5" key="1">
    <citation type="submission" date="2021-01" db="EMBL/GenBank/DDBJ databases">
        <authorList>
            <consortium name="Genoscope - CEA"/>
            <person name="William W."/>
        </authorList>
    </citation>
    <scope>NUCLEOTIDE SEQUENCE</scope>
</reference>
<evidence type="ECO:0000256" key="1">
    <source>
        <dbReference type="ARBA" id="ARBA00022723"/>
    </source>
</evidence>
<dbReference type="AlphaFoldDB" id="A0A8S1SC11"/>
<evidence type="ECO:0000256" key="2">
    <source>
        <dbReference type="ARBA" id="ARBA00022737"/>
    </source>
</evidence>
<keyword evidence="2" id="KW-0677">Repeat</keyword>
<dbReference type="InterPro" id="IPR002048">
    <property type="entry name" value="EF_hand_dom"/>
</dbReference>
<dbReference type="EMBL" id="CAJJDP010000007">
    <property type="protein sequence ID" value="CAD8137595.1"/>
    <property type="molecule type" value="Genomic_DNA"/>
</dbReference>
<proteinExistence type="predicted"/>
<organism evidence="5 6">
    <name type="scientific">Paramecium octaurelia</name>
    <dbReference type="NCBI Taxonomy" id="43137"/>
    <lineage>
        <taxon>Eukaryota</taxon>
        <taxon>Sar</taxon>
        <taxon>Alveolata</taxon>
        <taxon>Ciliophora</taxon>
        <taxon>Intramacronucleata</taxon>
        <taxon>Oligohymenophorea</taxon>
        <taxon>Peniculida</taxon>
        <taxon>Parameciidae</taxon>
        <taxon>Paramecium</taxon>
    </lineage>
</organism>
<dbReference type="InterPro" id="IPR018247">
    <property type="entry name" value="EF_Hand_1_Ca_BS"/>
</dbReference>
<dbReference type="Proteomes" id="UP000683925">
    <property type="component" value="Unassembled WGS sequence"/>
</dbReference>
<dbReference type="GO" id="GO:0005509">
    <property type="term" value="F:calcium ion binding"/>
    <property type="evidence" value="ECO:0007669"/>
    <property type="project" value="InterPro"/>
</dbReference>
<dbReference type="PANTHER" id="PTHR34524">
    <property type="entry name" value="CALCYPHOSIN"/>
    <property type="match status" value="1"/>
</dbReference>
<comment type="caution">
    <text evidence="5">The sequence shown here is derived from an EMBL/GenBank/DDBJ whole genome shotgun (WGS) entry which is preliminary data.</text>
</comment>
<keyword evidence="1" id="KW-0479">Metal-binding</keyword>
<gene>
    <name evidence="5" type="ORF">POCTA_138.1.T0080465</name>
</gene>
<dbReference type="PROSITE" id="PS00018">
    <property type="entry name" value="EF_HAND_1"/>
    <property type="match status" value="1"/>
</dbReference>
<name>A0A8S1SC11_PAROT</name>
<dbReference type="Pfam" id="PF13499">
    <property type="entry name" value="EF-hand_7"/>
    <property type="match status" value="1"/>
</dbReference>
<keyword evidence="3" id="KW-0106">Calcium</keyword>
<evidence type="ECO:0000256" key="3">
    <source>
        <dbReference type="ARBA" id="ARBA00022837"/>
    </source>
</evidence>
<dbReference type="OrthoDB" id="191686at2759"/>
<dbReference type="InterPro" id="IPR051581">
    <property type="entry name" value="Ca-bind"/>
</dbReference>
<sequence>MYLSARTQGRLANLIITIAEGEKKTEMVRQVLAEQKMFEPYTAFRRLDQLRTGELTVSDIVEFLADNKIYPTKVQSDYLFRRLDLNRDGRITYPDFVKAILPKEDSRLRQIASLRDSYYIEVNMLSLIELKNSQNVLKLFLRNFSSFQKQVLQCFQFSSGKNIFCFCGFIKSCWNGYDFIIKILITQMISSKEIYQNVQLTYQIYHQIRFKIQVKLIFIYYIIFLKNRGSYFQEYCLYFLYSSVDIYKYQCQSFQISIPNYLHIFYGQTQ</sequence>
<protein>
    <recommendedName>
        <fullName evidence="4">EF-hand domain-containing protein</fullName>
    </recommendedName>
</protein>
<dbReference type="PANTHER" id="PTHR34524:SF6">
    <property type="entry name" value="CALCYPHOSINE LIKE"/>
    <property type="match status" value="1"/>
</dbReference>
<accession>A0A8S1SC11</accession>
<evidence type="ECO:0000259" key="4">
    <source>
        <dbReference type="PROSITE" id="PS50222"/>
    </source>
</evidence>
<evidence type="ECO:0000313" key="6">
    <source>
        <dbReference type="Proteomes" id="UP000683925"/>
    </source>
</evidence>